<feature type="non-terminal residue" evidence="1">
    <location>
        <position position="1"/>
    </location>
</feature>
<reference evidence="1" key="1">
    <citation type="submission" date="2021-02" db="EMBL/GenBank/DDBJ databases">
        <authorList>
            <person name="Nowell W R."/>
        </authorList>
    </citation>
    <scope>NUCLEOTIDE SEQUENCE</scope>
</reference>
<organism evidence="1 2">
    <name type="scientific">Rotaria socialis</name>
    <dbReference type="NCBI Taxonomy" id="392032"/>
    <lineage>
        <taxon>Eukaryota</taxon>
        <taxon>Metazoa</taxon>
        <taxon>Spiralia</taxon>
        <taxon>Gnathifera</taxon>
        <taxon>Rotifera</taxon>
        <taxon>Eurotatoria</taxon>
        <taxon>Bdelloidea</taxon>
        <taxon>Philodinida</taxon>
        <taxon>Philodinidae</taxon>
        <taxon>Rotaria</taxon>
    </lineage>
</organism>
<proteinExistence type="predicted"/>
<gene>
    <name evidence="1" type="ORF">UJA718_LOCUS38836</name>
</gene>
<protein>
    <submittedName>
        <fullName evidence="1">Uncharacterized protein</fullName>
    </submittedName>
</protein>
<sequence length="196" mass="22381">MEHPSFDKMDDFTQAFRQSTTPTNVALSKIDYINQDKVEKRRHITLESIQDQLESMNDRLVHIEETVISRKSTNMNSRPSSRSVRIENSTNFLPEYIQAQEEKNRRKIELALARSQMNNNESISYPNQSLSLVPTQSPIHMKAEQFSYPQNQSSVSMPTNIMTPNVIRAPPRPTSSTVQIPPLSSLDISSLSTLPY</sequence>
<name>A0A821LDS6_9BILA</name>
<evidence type="ECO:0000313" key="1">
    <source>
        <dbReference type="EMBL" id="CAF4749455.1"/>
    </source>
</evidence>
<accession>A0A821LDS6</accession>
<dbReference type="Proteomes" id="UP000663873">
    <property type="component" value="Unassembled WGS sequence"/>
</dbReference>
<evidence type="ECO:0000313" key="2">
    <source>
        <dbReference type="Proteomes" id="UP000663873"/>
    </source>
</evidence>
<comment type="caution">
    <text evidence="1">The sequence shown here is derived from an EMBL/GenBank/DDBJ whole genome shotgun (WGS) entry which is preliminary data.</text>
</comment>
<dbReference type="EMBL" id="CAJOBP010040317">
    <property type="protein sequence ID" value="CAF4749455.1"/>
    <property type="molecule type" value="Genomic_DNA"/>
</dbReference>
<dbReference type="AlphaFoldDB" id="A0A821LDS6"/>
<keyword evidence="2" id="KW-1185">Reference proteome</keyword>